<evidence type="ECO:0000313" key="4">
    <source>
        <dbReference type="Proteomes" id="UP001153069"/>
    </source>
</evidence>
<dbReference type="EMBL" id="CAICTM010001340">
    <property type="protein sequence ID" value="CAB9522799.1"/>
    <property type="molecule type" value="Genomic_DNA"/>
</dbReference>
<reference evidence="3" key="1">
    <citation type="submission" date="2020-06" db="EMBL/GenBank/DDBJ databases">
        <authorList>
            <consortium name="Plant Systems Biology data submission"/>
        </authorList>
    </citation>
    <scope>NUCLEOTIDE SEQUENCE</scope>
    <source>
        <strain evidence="3">D6</strain>
    </source>
</reference>
<evidence type="ECO:0000256" key="1">
    <source>
        <dbReference type="SAM" id="MobiDB-lite"/>
    </source>
</evidence>
<feature type="domain" description="DUF6824" evidence="2">
    <location>
        <begin position="24"/>
        <end position="110"/>
    </location>
</feature>
<accession>A0A9N8EPH9</accession>
<gene>
    <name evidence="3" type="ORF">SEMRO_1342_G264540.1</name>
</gene>
<name>A0A9N8EPH9_9STRA</name>
<sequence length="302" mass="33543">MSIEKPASCCILLPKSFVPSVNEVIIGRGKKVMDHSGNERFREMIQAEIAEYGATSSKTAKSAIIFRVLTQIKRGSPETGGFVKQDPQSERWYTIEDTCARTTTAQAFRDALSHTYRSSKQYKQKRRWKRKTNSFNDLEDALDTVPVATNMRPAGSLCSLPSSFHEWSQRHQAHGGNVERRLGNILDSAMHIMDDDLESYYPTEATSAVFPEDTMPLAIPSGFHNNGGDIPLLPPHDLTAFWEVLGQHAQETEDPFEPTPISPNLPTTKQSSISGKPLSPGLHAQAFMNNMSLKLALSCFST</sequence>
<protein>
    <submittedName>
        <fullName evidence="3">Nitrilase family, member 2</fullName>
    </submittedName>
</protein>
<evidence type="ECO:0000259" key="2">
    <source>
        <dbReference type="Pfam" id="PF20710"/>
    </source>
</evidence>
<dbReference type="OrthoDB" id="48818at2759"/>
<evidence type="ECO:0000313" key="3">
    <source>
        <dbReference type="EMBL" id="CAB9522799.1"/>
    </source>
</evidence>
<feature type="region of interest" description="Disordered" evidence="1">
    <location>
        <begin position="250"/>
        <end position="275"/>
    </location>
</feature>
<dbReference type="Pfam" id="PF20710">
    <property type="entry name" value="DUF6824"/>
    <property type="match status" value="1"/>
</dbReference>
<proteinExistence type="predicted"/>
<dbReference type="Proteomes" id="UP001153069">
    <property type="component" value="Unassembled WGS sequence"/>
</dbReference>
<organism evidence="3 4">
    <name type="scientific">Seminavis robusta</name>
    <dbReference type="NCBI Taxonomy" id="568900"/>
    <lineage>
        <taxon>Eukaryota</taxon>
        <taxon>Sar</taxon>
        <taxon>Stramenopiles</taxon>
        <taxon>Ochrophyta</taxon>
        <taxon>Bacillariophyta</taxon>
        <taxon>Bacillariophyceae</taxon>
        <taxon>Bacillariophycidae</taxon>
        <taxon>Naviculales</taxon>
        <taxon>Naviculaceae</taxon>
        <taxon>Seminavis</taxon>
    </lineage>
</organism>
<dbReference type="AlphaFoldDB" id="A0A9N8EPH9"/>
<comment type="caution">
    <text evidence="3">The sequence shown here is derived from an EMBL/GenBank/DDBJ whole genome shotgun (WGS) entry which is preliminary data.</text>
</comment>
<keyword evidence="4" id="KW-1185">Reference proteome</keyword>
<dbReference type="InterPro" id="IPR049227">
    <property type="entry name" value="DUF6824"/>
</dbReference>
<feature type="compositionally biased region" description="Polar residues" evidence="1">
    <location>
        <begin position="264"/>
        <end position="274"/>
    </location>
</feature>